<geneLocation type="plastid" evidence="3"/>
<dbReference type="GO" id="GO:0005737">
    <property type="term" value="C:cytoplasm"/>
    <property type="evidence" value="ECO:0007669"/>
    <property type="project" value="UniProtKB-ARBA"/>
</dbReference>
<dbReference type="SUPFAM" id="SSF54995">
    <property type="entry name" value="Ribosomal protein S6"/>
    <property type="match status" value="1"/>
</dbReference>
<keyword evidence="3" id="KW-0689">Ribosomal protein</keyword>
<dbReference type="InterPro" id="IPR035980">
    <property type="entry name" value="Ribosomal_bS6_sf"/>
</dbReference>
<keyword evidence="3" id="KW-0934">Plastid</keyword>
<dbReference type="InterPro" id="IPR000529">
    <property type="entry name" value="Ribosomal_bS6"/>
</dbReference>
<dbReference type="HAMAP" id="MF_00360">
    <property type="entry name" value="Ribosomal_bS6"/>
    <property type="match status" value="1"/>
</dbReference>
<dbReference type="RefSeq" id="YP_009243926.1">
    <property type="nucleotide sequence ID" value="NC_029857.1"/>
</dbReference>
<accession>A0A141SD00</accession>
<evidence type="ECO:0000256" key="1">
    <source>
        <dbReference type="ARBA" id="ARBA00009512"/>
    </source>
</evidence>
<dbReference type="GO" id="GO:0005840">
    <property type="term" value="C:ribosome"/>
    <property type="evidence" value="ECO:0007669"/>
    <property type="project" value="UniProtKB-KW"/>
</dbReference>
<dbReference type="CDD" id="cd15487">
    <property type="entry name" value="bS6_chloro_cyano"/>
    <property type="match status" value="1"/>
</dbReference>
<sequence length="101" mass="11943">MHLNSYQTIYVLKPDSTESTNLALINMYKALIKKNGGQNIIVQHRGRRHLNYNIKHYYDGIYLQVSYKGNGYLVNKIEKFMRFDDHILRYLTVKQDGCMVI</sequence>
<proteinExistence type="inferred from homology"/>
<dbReference type="NCBIfam" id="TIGR00166">
    <property type="entry name" value="S6"/>
    <property type="match status" value="1"/>
</dbReference>
<protein>
    <recommendedName>
        <fullName evidence="2">30S ribosomal protein S6, chloroplastic</fullName>
    </recommendedName>
</protein>
<dbReference type="Gene3D" id="3.30.70.60">
    <property type="match status" value="1"/>
</dbReference>
<name>A0A141SD00_9FLOR</name>
<dbReference type="PANTHER" id="PTHR21011">
    <property type="entry name" value="MITOCHONDRIAL 28S RIBOSOMAL PROTEIN S6"/>
    <property type="match status" value="1"/>
</dbReference>
<comment type="similarity">
    <text evidence="1">Belongs to the bacterial ribosomal protein bS6 family.</text>
</comment>
<keyword evidence="3" id="KW-0687">Ribonucleoprotein</keyword>
<dbReference type="AlphaFoldDB" id="A0A141SD00"/>
<dbReference type="EMBL" id="KT266785">
    <property type="protein sequence ID" value="AMK96168.1"/>
    <property type="molecule type" value="Genomic_DNA"/>
</dbReference>
<dbReference type="GO" id="GO:0003735">
    <property type="term" value="F:structural constituent of ribosome"/>
    <property type="evidence" value="ECO:0007669"/>
    <property type="project" value="InterPro"/>
</dbReference>
<evidence type="ECO:0000313" key="3">
    <source>
        <dbReference type="EMBL" id="AMK96168.1"/>
    </source>
</evidence>
<dbReference type="InterPro" id="IPR020814">
    <property type="entry name" value="Ribosomal_S6_plastid/chlpt"/>
</dbReference>
<dbReference type="Pfam" id="PF01250">
    <property type="entry name" value="Ribosomal_S6"/>
    <property type="match status" value="1"/>
</dbReference>
<organism evidence="3">
    <name type="scientific">Sporolithon durum</name>
    <dbReference type="NCBI Taxonomy" id="48970"/>
    <lineage>
        <taxon>Eukaryota</taxon>
        <taxon>Rhodophyta</taxon>
        <taxon>Florideophyceae</taxon>
        <taxon>Corallinophycidae</taxon>
        <taxon>Sporolithales</taxon>
        <taxon>Sporolithaceae</taxon>
        <taxon>Sporolithon</taxon>
    </lineage>
</organism>
<dbReference type="GO" id="GO:0070181">
    <property type="term" value="F:small ribosomal subunit rRNA binding"/>
    <property type="evidence" value="ECO:0007669"/>
    <property type="project" value="TreeGrafter"/>
</dbReference>
<dbReference type="PANTHER" id="PTHR21011:SF1">
    <property type="entry name" value="SMALL RIBOSOMAL SUBUNIT PROTEIN BS6M"/>
    <property type="match status" value="1"/>
</dbReference>
<dbReference type="InterPro" id="IPR014717">
    <property type="entry name" value="Transl_elong_EF1B/ribsomal_bS6"/>
</dbReference>
<evidence type="ECO:0000256" key="2">
    <source>
        <dbReference type="ARBA" id="ARBA00035537"/>
    </source>
</evidence>
<reference evidence="3" key="1">
    <citation type="submission" date="2015-07" db="EMBL/GenBank/DDBJ databases">
        <title>Reconstructing the complex evolutionary history of mobile plasmids in red algal genomes.</title>
        <authorList>
            <person name="Lee J."/>
            <person name="Kim K.M."/>
            <person name="Yang E.C."/>
            <person name="Miller K.A."/>
            <person name="Boo S.M."/>
            <person name="Bhattacharya D."/>
            <person name="Yoon H.S."/>
        </authorList>
    </citation>
    <scope>NUCLEOTIDE SEQUENCE</scope>
</reference>
<dbReference type="GO" id="GO:0006412">
    <property type="term" value="P:translation"/>
    <property type="evidence" value="ECO:0007669"/>
    <property type="project" value="InterPro"/>
</dbReference>
<gene>
    <name evidence="3" type="primary">rps6</name>
    <name evidence="3" type="ORF">Sdur_120</name>
</gene>
<dbReference type="GeneID" id="27215623"/>